<evidence type="ECO:0000256" key="4">
    <source>
        <dbReference type="ARBA" id="ARBA00022898"/>
    </source>
</evidence>
<evidence type="ECO:0000256" key="5">
    <source>
        <dbReference type="HAMAP-Rule" id="MF_01107"/>
    </source>
</evidence>
<dbReference type="InterPro" id="IPR015424">
    <property type="entry name" value="PyrdxlP-dep_Trfase"/>
</dbReference>
<proteinExistence type="inferred from homology"/>
<dbReference type="CDD" id="cd00610">
    <property type="entry name" value="OAT_like"/>
    <property type="match status" value="1"/>
</dbReference>
<evidence type="ECO:0000313" key="9">
    <source>
        <dbReference type="Proteomes" id="UP000199280"/>
    </source>
</evidence>
<dbReference type="InterPro" id="IPR004636">
    <property type="entry name" value="AcOrn/SuccOrn_fam"/>
</dbReference>
<feature type="modified residue" description="N6-(pyridoxal phosphate)lysine" evidence="5">
    <location>
        <position position="252"/>
    </location>
</feature>
<dbReference type="UniPathway" id="UPA00068">
    <property type="reaction ID" value="UER00109"/>
</dbReference>
<dbReference type="PANTHER" id="PTHR11986:SF79">
    <property type="entry name" value="ACETYLORNITHINE AMINOTRANSFERASE, MITOCHONDRIAL"/>
    <property type="match status" value="1"/>
</dbReference>
<dbReference type="GO" id="GO:0003992">
    <property type="term" value="F:N2-acetyl-L-ornithine:2-oxoglutarate 5-aminotransferase activity"/>
    <property type="evidence" value="ECO:0007669"/>
    <property type="project" value="UniProtKB-UniRule"/>
</dbReference>
<dbReference type="Gene3D" id="3.40.640.10">
    <property type="entry name" value="Type I PLP-dependent aspartate aminotransferase-like (Major domain)"/>
    <property type="match status" value="1"/>
</dbReference>
<dbReference type="GO" id="GO:0042802">
    <property type="term" value="F:identical protein binding"/>
    <property type="evidence" value="ECO:0007669"/>
    <property type="project" value="TreeGrafter"/>
</dbReference>
<dbReference type="PIRSF" id="PIRSF000521">
    <property type="entry name" value="Transaminase_4ab_Lys_Orn"/>
    <property type="match status" value="1"/>
</dbReference>
<dbReference type="EMBL" id="FNYT01000031">
    <property type="protein sequence ID" value="SEJ85315.1"/>
    <property type="molecule type" value="Genomic_DNA"/>
</dbReference>
<keyword evidence="9" id="KW-1185">Reference proteome</keyword>
<dbReference type="Proteomes" id="UP000076878">
    <property type="component" value="Unassembled WGS sequence"/>
</dbReference>
<dbReference type="FunFam" id="3.40.640.10:FF:000004">
    <property type="entry name" value="Acetylornithine aminotransferase"/>
    <property type="match status" value="1"/>
</dbReference>
<keyword evidence="5" id="KW-0055">Arginine biosynthesis</keyword>
<name>A0A143Z6Y0_9LACT</name>
<reference evidence="7 9" key="2">
    <citation type="submission" date="2016-10" db="EMBL/GenBank/DDBJ databases">
        <authorList>
            <person name="Varghese N."/>
            <person name="Submissions S."/>
        </authorList>
    </citation>
    <scope>NUCLEOTIDE SEQUENCE [LARGE SCALE GENOMIC DNA]</scope>
    <source>
        <strain evidence="7 9">DSM 22150</strain>
    </source>
</reference>
<feature type="binding site" evidence="5">
    <location>
        <position position="281"/>
    </location>
    <ligand>
        <name>pyridoxal 5'-phosphate</name>
        <dbReference type="ChEBI" id="CHEBI:597326"/>
    </ligand>
</feature>
<dbReference type="Proteomes" id="UP000199280">
    <property type="component" value="Unassembled WGS sequence"/>
</dbReference>
<comment type="similarity">
    <text evidence="5">Belongs to the class-III pyridoxal-phosphate-dependent aminotransferase family. ArgD subfamily.</text>
</comment>
<evidence type="ECO:0000256" key="2">
    <source>
        <dbReference type="ARBA" id="ARBA00022605"/>
    </source>
</evidence>
<dbReference type="GO" id="GO:0006526">
    <property type="term" value="P:L-arginine biosynthetic process"/>
    <property type="evidence" value="ECO:0007669"/>
    <property type="project" value="UniProtKB-UniRule"/>
</dbReference>
<dbReference type="RefSeq" id="WP_068624043.1">
    <property type="nucleotide sequence ID" value="NZ_FJNB01000020.1"/>
</dbReference>
<comment type="subunit">
    <text evidence="5">Homodimer.</text>
</comment>
<dbReference type="EMBL" id="FJNB01000020">
    <property type="protein sequence ID" value="CZR06777.1"/>
    <property type="molecule type" value="Genomic_DNA"/>
</dbReference>
<feature type="binding site" evidence="5">
    <location>
        <begin position="105"/>
        <end position="106"/>
    </location>
    <ligand>
        <name>pyridoxal 5'-phosphate</name>
        <dbReference type="ChEBI" id="CHEBI:597326"/>
    </ligand>
</feature>
<evidence type="ECO:0000256" key="1">
    <source>
        <dbReference type="ARBA" id="ARBA00022576"/>
    </source>
</evidence>
<dbReference type="SUPFAM" id="SSF53383">
    <property type="entry name" value="PLP-dependent transferases"/>
    <property type="match status" value="1"/>
</dbReference>
<dbReference type="Gene3D" id="3.90.1150.10">
    <property type="entry name" value="Aspartate Aminotransferase, domain 1"/>
    <property type="match status" value="1"/>
</dbReference>
<protein>
    <recommendedName>
        <fullName evidence="5">Acetylornithine aminotransferase</fullName>
        <shortName evidence="5">ACOAT</shortName>
        <ecNumber evidence="5">2.6.1.11</ecNumber>
    </recommendedName>
</protein>
<comment type="subcellular location">
    <subcellularLocation>
        <location evidence="5">Cytoplasm</location>
    </subcellularLocation>
</comment>
<comment type="miscellaneous">
    <text evidence="5">May also have succinyldiaminopimelate aminotransferase activity, thus carrying out the corresponding step in lysine biosynthesis.</text>
</comment>
<dbReference type="AlphaFoldDB" id="A0A143Z6Y0"/>
<reference evidence="6 8" key="1">
    <citation type="submission" date="2016-02" db="EMBL/GenBank/DDBJ databases">
        <authorList>
            <person name="Wen L."/>
            <person name="He K."/>
            <person name="Yang H."/>
        </authorList>
    </citation>
    <scope>NUCLEOTIDE SEQUENCE [LARGE SCALE GENOMIC DNA]</scope>
    <source>
        <strain evidence="6">Trichococcus_R210</strain>
    </source>
</reference>
<dbReference type="InterPro" id="IPR005814">
    <property type="entry name" value="Aminotrans_3"/>
</dbReference>
<keyword evidence="2 5" id="KW-0028">Amino-acid biosynthesis</keyword>
<dbReference type="InterPro" id="IPR015422">
    <property type="entry name" value="PyrdxlP-dep_Trfase_small"/>
</dbReference>
<dbReference type="NCBIfam" id="NF002325">
    <property type="entry name" value="PRK01278.1"/>
    <property type="match status" value="1"/>
</dbReference>
<feature type="binding site" evidence="5">
    <location>
        <begin position="223"/>
        <end position="226"/>
    </location>
    <ligand>
        <name>pyridoxal 5'-phosphate</name>
        <dbReference type="ChEBI" id="CHEBI:597326"/>
    </ligand>
</feature>
<dbReference type="GO" id="GO:0030170">
    <property type="term" value="F:pyridoxal phosphate binding"/>
    <property type="evidence" value="ECO:0007669"/>
    <property type="project" value="InterPro"/>
</dbReference>
<feature type="binding site" evidence="5">
    <location>
        <position position="280"/>
    </location>
    <ligand>
        <name>N(2)-acetyl-L-ornithine</name>
        <dbReference type="ChEBI" id="CHEBI:57805"/>
    </ligand>
</feature>
<dbReference type="InterPro" id="IPR049704">
    <property type="entry name" value="Aminotrans_3_PPA_site"/>
</dbReference>
<dbReference type="NCBIfam" id="NF002874">
    <property type="entry name" value="PRK03244.1"/>
    <property type="match status" value="1"/>
</dbReference>
<comment type="cofactor">
    <cofactor evidence="5">
        <name>pyridoxal 5'-phosphate</name>
        <dbReference type="ChEBI" id="CHEBI:597326"/>
    </cofactor>
    <text evidence="5">Binds 1 pyridoxal phosphate per subunit.</text>
</comment>
<evidence type="ECO:0000313" key="6">
    <source>
        <dbReference type="EMBL" id="CZR06777.1"/>
    </source>
</evidence>
<comment type="catalytic activity">
    <reaction evidence="5">
        <text>N(2)-acetyl-L-ornithine + 2-oxoglutarate = N-acetyl-L-glutamate 5-semialdehyde + L-glutamate</text>
        <dbReference type="Rhea" id="RHEA:18049"/>
        <dbReference type="ChEBI" id="CHEBI:16810"/>
        <dbReference type="ChEBI" id="CHEBI:29123"/>
        <dbReference type="ChEBI" id="CHEBI:29985"/>
        <dbReference type="ChEBI" id="CHEBI:57805"/>
        <dbReference type="EC" id="2.6.1.11"/>
    </reaction>
</comment>
<dbReference type="InterPro" id="IPR050103">
    <property type="entry name" value="Class-III_PLP-dep_AT"/>
</dbReference>
<dbReference type="STRING" id="640938.TR210_2356"/>
<dbReference type="GO" id="GO:0005737">
    <property type="term" value="C:cytoplasm"/>
    <property type="evidence" value="ECO:0007669"/>
    <property type="project" value="UniProtKB-SubCell"/>
</dbReference>
<dbReference type="NCBIfam" id="TIGR00707">
    <property type="entry name" value="argD"/>
    <property type="match status" value="1"/>
</dbReference>
<dbReference type="EC" id="2.6.1.11" evidence="5"/>
<dbReference type="Pfam" id="PF00202">
    <property type="entry name" value="Aminotran_3"/>
    <property type="match status" value="1"/>
</dbReference>
<dbReference type="HAMAP" id="MF_01107">
    <property type="entry name" value="ArgD_aminotrans_3"/>
    <property type="match status" value="1"/>
</dbReference>
<feature type="binding site" evidence="5">
    <location>
        <position position="141"/>
    </location>
    <ligand>
        <name>N(2)-acetyl-L-ornithine</name>
        <dbReference type="ChEBI" id="CHEBI:57805"/>
    </ligand>
</feature>
<keyword evidence="5" id="KW-0963">Cytoplasm</keyword>
<dbReference type="PROSITE" id="PS00600">
    <property type="entry name" value="AA_TRANSFER_CLASS_3"/>
    <property type="match status" value="1"/>
</dbReference>
<evidence type="ECO:0000313" key="7">
    <source>
        <dbReference type="EMBL" id="SEJ85315.1"/>
    </source>
</evidence>
<comment type="pathway">
    <text evidence="5">Amino-acid biosynthesis; L-arginine biosynthesis; N(2)-acetyl-L-ornithine from L-glutamate: step 4/4.</text>
</comment>
<keyword evidence="3 5" id="KW-0808">Transferase</keyword>
<dbReference type="PANTHER" id="PTHR11986">
    <property type="entry name" value="AMINOTRANSFERASE CLASS III"/>
    <property type="match status" value="1"/>
</dbReference>
<evidence type="ECO:0000256" key="3">
    <source>
        <dbReference type="ARBA" id="ARBA00022679"/>
    </source>
</evidence>
<evidence type="ECO:0000313" key="8">
    <source>
        <dbReference type="Proteomes" id="UP000076878"/>
    </source>
</evidence>
<accession>A0A143Z6Y0</accession>
<feature type="binding site" evidence="5">
    <location>
        <position position="138"/>
    </location>
    <ligand>
        <name>pyridoxal 5'-phosphate</name>
        <dbReference type="ChEBI" id="CHEBI:597326"/>
    </ligand>
</feature>
<dbReference type="InterPro" id="IPR015421">
    <property type="entry name" value="PyrdxlP-dep_Trfase_major"/>
</dbReference>
<sequence length="398" mass="43149">MTNEEIKNKGQAYLMNTFNRGSICMVEGQGSYLKDADGKEYLDFLAGIAVNALGHNHPKVTAAIAEQAAKLVHCSNFYWIEPQVQLAEKLITNSVLDKVFFGNSGAEANEGAIKLARKYGREVHGEGCYEIITADNSFHGRTMATLTATGQKQFHKDYDPFLEGFHYVPFNDFEALAAKVTEKTCAVLLEPIQGEGGVYMGDQAYLQQVRALCDEKDILLIFDEVQTGMGRTGTLFAYEGFGVEPDVMTLAKALGNGAPIGALLAKDAVASHFKPGDHGSTFGGNPLVCAAAVATMQAIEDENILANVNEMGSYFEAKLLAFKEKYDFITDVRGKGLLLGMELAMKGADIVAKCLEKGVIINCTHDTVLRFLPPLNVTSAEVDKAVAVMDEVFQTIEA</sequence>
<gene>
    <name evidence="5" type="primary">argD</name>
    <name evidence="7" type="ORF">SAMN05216375_13136</name>
    <name evidence="6" type="ORF">TR210_2356</name>
</gene>
<dbReference type="OrthoDB" id="9807885at2"/>
<keyword evidence="1 5" id="KW-0032">Aminotransferase</keyword>
<keyword evidence="4 5" id="KW-0663">Pyridoxal phosphate</keyword>
<organism evidence="6 8">
    <name type="scientific">Trichococcus ilyis</name>
    <dbReference type="NCBI Taxonomy" id="640938"/>
    <lineage>
        <taxon>Bacteria</taxon>
        <taxon>Bacillati</taxon>
        <taxon>Bacillota</taxon>
        <taxon>Bacilli</taxon>
        <taxon>Lactobacillales</taxon>
        <taxon>Carnobacteriaceae</taxon>
        <taxon>Trichococcus</taxon>
    </lineage>
</organism>